<dbReference type="Proteomes" id="UP000823749">
    <property type="component" value="Chromosome 12"/>
</dbReference>
<organism evidence="1 2">
    <name type="scientific">Rhododendron griersonianum</name>
    <dbReference type="NCBI Taxonomy" id="479676"/>
    <lineage>
        <taxon>Eukaryota</taxon>
        <taxon>Viridiplantae</taxon>
        <taxon>Streptophyta</taxon>
        <taxon>Embryophyta</taxon>
        <taxon>Tracheophyta</taxon>
        <taxon>Spermatophyta</taxon>
        <taxon>Magnoliopsida</taxon>
        <taxon>eudicotyledons</taxon>
        <taxon>Gunneridae</taxon>
        <taxon>Pentapetalae</taxon>
        <taxon>asterids</taxon>
        <taxon>Ericales</taxon>
        <taxon>Ericaceae</taxon>
        <taxon>Ericoideae</taxon>
        <taxon>Rhodoreae</taxon>
        <taxon>Rhododendron</taxon>
    </lineage>
</organism>
<dbReference type="EMBL" id="JACTNZ010000012">
    <property type="protein sequence ID" value="KAG5521100.1"/>
    <property type="molecule type" value="Genomic_DNA"/>
</dbReference>
<dbReference type="Gene3D" id="1.20.1050.10">
    <property type="match status" value="1"/>
</dbReference>
<accession>A0AAV6I342</accession>
<comment type="caution">
    <text evidence="1">The sequence shown here is derived from an EMBL/GenBank/DDBJ whole genome shotgun (WGS) entry which is preliminary data.</text>
</comment>
<evidence type="ECO:0000313" key="1">
    <source>
        <dbReference type="EMBL" id="KAG5521100.1"/>
    </source>
</evidence>
<dbReference type="SUPFAM" id="SSF47616">
    <property type="entry name" value="GST C-terminal domain-like"/>
    <property type="match status" value="1"/>
</dbReference>
<evidence type="ECO:0000313" key="2">
    <source>
        <dbReference type="Proteomes" id="UP000823749"/>
    </source>
</evidence>
<protein>
    <submittedName>
        <fullName evidence="1">Uncharacterized protein</fullName>
    </submittedName>
</protein>
<dbReference type="AlphaFoldDB" id="A0AAV6I342"/>
<gene>
    <name evidence="1" type="ORF">RHGRI_033606</name>
</gene>
<keyword evidence="2" id="KW-1185">Reference proteome</keyword>
<name>A0AAV6I342_9ERIC</name>
<sequence>MRMLLPNVATERTSSAVTPSGKLNIALRSFLGWLRALEMVADIELLNKTKTLGLFAERFCSNVAMKDVIPKAEKLVELYQLDDFQP</sequence>
<dbReference type="InterPro" id="IPR036282">
    <property type="entry name" value="Glutathione-S-Trfase_C_sf"/>
</dbReference>
<proteinExistence type="predicted"/>
<reference evidence="1" key="1">
    <citation type="submission" date="2020-08" db="EMBL/GenBank/DDBJ databases">
        <title>Plant Genome Project.</title>
        <authorList>
            <person name="Zhang R.-G."/>
        </authorList>
    </citation>
    <scope>NUCLEOTIDE SEQUENCE</scope>
    <source>
        <strain evidence="1">WSP0</strain>
        <tissue evidence="1">Leaf</tissue>
    </source>
</reference>